<accession>S4PUG1</accession>
<reference evidence="1" key="2">
    <citation type="submission" date="2013-05" db="EMBL/GenBank/DDBJ databases">
        <authorList>
            <person name="Carter J.-M."/>
            <person name="Baker S.C."/>
            <person name="Pink R."/>
            <person name="Carter D.R.F."/>
            <person name="Collins A."/>
            <person name="Tomlin J."/>
            <person name="Gibbs M."/>
            <person name="Breuker C.J."/>
        </authorList>
    </citation>
    <scope>NUCLEOTIDE SEQUENCE</scope>
    <source>
        <tissue evidence="1">Ovary</tissue>
    </source>
</reference>
<dbReference type="EMBL" id="GAIX01010348">
    <property type="protein sequence ID" value="JAA82212.1"/>
    <property type="molecule type" value="Transcribed_RNA"/>
</dbReference>
<feature type="non-terminal residue" evidence="1">
    <location>
        <position position="1"/>
    </location>
</feature>
<name>S4PUG1_9NEOP</name>
<reference evidence="1" key="1">
    <citation type="journal article" date="2013" name="BMC Genomics">
        <title>Unscrambling butterfly oogenesis.</title>
        <authorList>
            <person name="Carter J.M."/>
            <person name="Baker S.C."/>
            <person name="Pink R."/>
            <person name="Carter D.R."/>
            <person name="Collins A."/>
            <person name="Tomlin J."/>
            <person name="Gibbs M."/>
            <person name="Breuker C.J."/>
        </authorList>
    </citation>
    <scope>NUCLEOTIDE SEQUENCE</scope>
    <source>
        <tissue evidence="1">Ovary</tissue>
    </source>
</reference>
<organism evidence="1">
    <name type="scientific">Pararge aegeria</name>
    <name type="common">speckled wood butterfly</name>
    <dbReference type="NCBI Taxonomy" id="116150"/>
    <lineage>
        <taxon>Eukaryota</taxon>
        <taxon>Metazoa</taxon>
        <taxon>Ecdysozoa</taxon>
        <taxon>Arthropoda</taxon>
        <taxon>Hexapoda</taxon>
        <taxon>Insecta</taxon>
        <taxon>Pterygota</taxon>
        <taxon>Neoptera</taxon>
        <taxon>Endopterygota</taxon>
        <taxon>Lepidoptera</taxon>
        <taxon>Glossata</taxon>
        <taxon>Ditrysia</taxon>
        <taxon>Papilionoidea</taxon>
        <taxon>Nymphalidae</taxon>
        <taxon>Satyrinae</taxon>
        <taxon>Satyrini</taxon>
        <taxon>Parargina</taxon>
        <taxon>Pararge</taxon>
    </lineage>
</organism>
<feature type="non-terminal residue" evidence="1">
    <location>
        <position position="71"/>
    </location>
</feature>
<evidence type="ECO:0000313" key="1">
    <source>
        <dbReference type="EMBL" id="JAA82212.1"/>
    </source>
</evidence>
<protein>
    <submittedName>
        <fullName evidence="1">Uncharacterized protein</fullName>
    </submittedName>
</protein>
<proteinExistence type="predicted"/>
<dbReference type="AlphaFoldDB" id="S4PUG1"/>
<sequence length="71" mass="8135">IGFHVPKKDKCIKCLRFEGQKPEDCAELQAHFDEKEASKKRLDCHRQLGKENPSILCTSFDLQKVLNTPHG</sequence>